<evidence type="ECO:0000313" key="3">
    <source>
        <dbReference type="Proteomes" id="UP001154282"/>
    </source>
</evidence>
<organism evidence="2 3">
    <name type="scientific">Linum tenue</name>
    <dbReference type="NCBI Taxonomy" id="586396"/>
    <lineage>
        <taxon>Eukaryota</taxon>
        <taxon>Viridiplantae</taxon>
        <taxon>Streptophyta</taxon>
        <taxon>Embryophyta</taxon>
        <taxon>Tracheophyta</taxon>
        <taxon>Spermatophyta</taxon>
        <taxon>Magnoliopsida</taxon>
        <taxon>eudicotyledons</taxon>
        <taxon>Gunneridae</taxon>
        <taxon>Pentapetalae</taxon>
        <taxon>rosids</taxon>
        <taxon>fabids</taxon>
        <taxon>Malpighiales</taxon>
        <taxon>Linaceae</taxon>
        <taxon>Linum</taxon>
    </lineage>
</organism>
<feature type="compositionally biased region" description="Polar residues" evidence="1">
    <location>
        <begin position="1"/>
        <end position="21"/>
    </location>
</feature>
<accession>A0AAV0HJV8</accession>
<sequence length="75" mass="8438">MKGESSATRRSSIEGNTNPMGSSGVVLQWMTDRSTRTRPLNPLSQAETRSFPSQEEHVVMNQMEEKSNKRKGRSL</sequence>
<dbReference type="EMBL" id="CAMGYJ010000002">
    <property type="protein sequence ID" value="CAI0385585.1"/>
    <property type="molecule type" value="Genomic_DNA"/>
</dbReference>
<protein>
    <submittedName>
        <fullName evidence="2">Uncharacterized protein</fullName>
    </submittedName>
</protein>
<evidence type="ECO:0000256" key="1">
    <source>
        <dbReference type="SAM" id="MobiDB-lite"/>
    </source>
</evidence>
<dbReference type="Proteomes" id="UP001154282">
    <property type="component" value="Unassembled WGS sequence"/>
</dbReference>
<gene>
    <name evidence="2" type="ORF">LITE_LOCUS4840</name>
</gene>
<evidence type="ECO:0000313" key="2">
    <source>
        <dbReference type="EMBL" id="CAI0385585.1"/>
    </source>
</evidence>
<feature type="compositionally biased region" description="Basic and acidic residues" evidence="1">
    <location>
        <begin position="54"/>
        <end position="67"/>
    </location>
</feature>
<proteinExistence type="predicted"/>
<reference evidence="2" key="1">
    <citation type="submission" date="2022-08" db="EMBL/GenBank/DDBJ databases">
        <authorList>
            <person name="Gutierrez-Valencia J."/>
        </authorList>
    </citation>
    <scope>NUCLEOTIDE SEQUENCE</scope>
</reference>
<feature type="region of interest" description="Disordered" evidence="1">
    <location>
        <begin position="1"/>
        <end position="75"/>
    </location>
</feature>
<name>A0AAV0HJV8_9ROSI</name>
<comment type="caution">
    <text evidence="2">The sequence shown here is derived from an EMBL/GenBank/DDBJ whole genome shotgun (WGS) entry which is preliminary data.</text>
</comment>
<keyword evidence="3" id="KW-1185">Reference proteome</keyword>
<dbReference type="AlphaFoldDB" id="A0AAV0HJV8"/>
<feature type="compositionally biased region" description="Polar residues" evidence="1">
    <location>
        <begin position="42"/>
        <end position="53"/>
    </location>
</feature>